<reference evidence="2 3" key="1">
    <citation type="submission" date="2023-07" db="EMBL/GenBank/DDBJ databases">
        <title>The novel representative of Negativicutes class, Anaeroselena agilis gen. nov. sp. nov.</title>
        <authorList>
            <person name="Prokofeva M.I."/>
            <person name="Elcheninov A.G."/>
            <person name="Klyukina A."/>
            <person name="Kublanov I.V."/>
            <person name="Frolov E.N."/>
            <person name="Podosokorskaya O.A."/>
        </authorList>
    </citation>
    <scope>NUCLEOTIDE SEQUENCE [LARGE SCALE GENOMIC DNA]</scope>
    <source>
        <strain evidence="2 3">4137-cl</strain>
    </source>
</reference>
<dbReference type="Proteomes" id="UP001254848">
    <property type="component" value="Unassembled WGS sequence"/>
</dbReference>
<sequence length="207" mass="23034">MKRKKPAGRPLIEQVNMEAIEDFCRQIYYCDPSTAMHAEHVADLMAGLASQMGMDSDEINLAYMVGVVHDVGKIKTPENILTKPGRLTPAEFKIMRLHAADGAAMLSGVDGVDPIVGIMRHHHERWDGTGYPDGLAREEIPLFSRMLALCDAFDAMTASRCYRTPVPLGECVREIWRNAGSQFDPVIAAVFIEFIRERFGYSMDGGE</sequence>
<keyword evidence="3" id="KW-1185">Reference proteome</keyword>
<gene>
    <name evidence="2" type="ORF">Q4T40_16570</name>
</gene>
<name>A0ABU3P1D7_9FIRM</name>
<evidence type="ECO:0000313" key="2">
    <source>
        <dbReference type="EMBL" id="MDT8902857.1"/>
    </source>
</evidence>
<organism evidence="2 3">
    <name type="scientific">Anaeroselena agilis</name>
    <dbReference type="NCBI Taxonomy" id="3063788"/>
    <lineage>
        <taxon>Bacteria</taxon>
        <taxon>Bacillati</taxon>
        <taxon>Bacillota</taxon>
        <taxon>Negativicutes</taxon>
        <taxon>Acetonemataceae</taxon>
        <taxon>Anaeroselena</taxon>
    </lineage>
</organism>
<dbReference type="Gene3D" id="1.10.3210.10">
    <property type="entry name" value="Hypothetical protein af1432"/>
    <property type="match status" value="1"/>
</dbReference>
<dbReference type="InterPro" id="IPR037522">
    <property type="entry name" value="HD_GYP_dom"/>
</dbReference>
<dbReference type="InterPro" id="IPR003607">
    <property type="entry name" value="HD/PDEase_dom"/>
</dbReference>
<comment type="caution">
    <text evidence="2">The sequence shown here is derived from an EMBL/GenBank/DDBJ whole genome shotgun (WGS) entry which is preliminary data.</text>
</comment>
<dbReference type="GO" id="GO:0016787">
    <property type="term" value="F:hydrolase activity"/>
    <property type="evidence" value="ECO:0007669"/>
    <property type="project" value="UniProtKB-KW"/>
</dbReference>
<feature type="domain" description="HD-GYP" evidence="1">
    <location>
        <begin position="12"/>
        <end position="207"/>
    </location>
</feature>
<keyword evidence="2" id="KW-0378">Hydrolase</keyword>
<dbReference type="PANTHER" id="PTHR43155">
    <property type="entry name" value="CYCLIC DI-GMP PHOSPHODIESTERASE PA4108-RELATED"/>
    <property type="match status" value="1"/>
</dbReference>
<dbReference type="InterPro" id="IPR006675">
    <property type="entry name" value="HDIG_dom"/>
</dbReference>
<protein>
    <submittedName>
        <fullName evidence="2">HD-GYP domain-containing protein</fullName>
        <ecNumber evidence="2">3.1.4.-</ecNumber>
    </submittedName>
</protein>
<proteinExistence type="predicted"/>
<dbReference type="NCBIfam" id="TIGR00277">
    <property type="entry name" value="HDIG"/>
    <property type="match status" value="1"/>
</dbReference>
<evidence type="ECO:0000259" key="1">
    <source>
        <dbReference type="PROSITE" id="PS51832"/>
    </source>
</evidence>
<dbReference type="CDD" id="cd00077">
    <property type="entry name" value="HDc"/>
    <property type="match status" value="1"/>
</dbReference>
<dbReference type="SMART" id="SM00471">
    <property type="entry name" value="HDc"/>
    <property type="match status" value="1"/>
</dbReference>
<dbReference type="Pfam" id="PF13487">
    <property type="entry name" value="HD_5"/>
    <property type="match status" value="1"/>
</dbReference>
<dbReference type="SUPFAM" id="SSF109604">
    <property type="entry name" value="HD-domain/PDEase-like"/>
    <property type="match status" value="1"/>
</dbReference>
<dbReference type="EMBL" id="JAUOZS010000001">
    <property type="protein sequence ID" value="MDT8902857.1"/>
    <property type="molecule type" value="Genomic_DNA"/>
</dbReference>
<dbReference type="PROSITE" id="PS51832">
    <property type="entry name" value="HD_GYP"/>
    <property type="match status" value="1"/>
</dbReference>
<dbReference type="RefSeq" id="WP_413781326.1">
    <property type="nucleotide sequence ID" value="NZ_JAUOZS010000001.1"/>
</dbReference>
<dbReference type="EC" id="3.1.4.-" evidence="2"/>
<accession>A0ABU3P1D7</accession>
<evidence type="ECO:0000313" key="3">
    <source>
        <dbReference type="Proteomes" id="UP001254848"/>
    </source>
</evidence>